<sequence length="250" mass="27339">MDWLNRGKQLGRNVLNWLIPPSCVSCGAEIAANGGFLCGSCFAGLRFVHAPFCDVCAVPITQEEMAERGALCTECEMRPPAWHRGRAAFLYEGQARTLLMGLKYGGRTERAAALASFMAQAGEDLLTSEAVVLVPVPVHRGRLWQRGYNQAALIANHLARSRGLTCYPTALHRRFKTVALAGRSRHGRYQQMAGAITVRSRYRKLLRGRSIVLVDDILTTGATAEACAKALLEHECVSVDILVTARVTLT</sequence>
<dbReference type="Pfam" id="PF18912">
    <property type="entry name" value="DZR_2"/>
    <property type="match status" value="1"/>
</dbReference>
<name>A0ABR5ZKP1_9PROT</name>
<dbReference type="PANTHER" id="PTHR47505">
    <property type="entry name" value="DNA UTILIZATION PROTEIN YHGH"/>
    <property type="match status" value="1"/>
</dbReference>
<dbReference type="InterPro" id="IPR051910">
    <property type="entry name" value="ComF/GntX_DNA_util-trans"/>
</dbReference>
<accession>A0ABR5ZKP1</accession>
<dbReference type="InterPro" id="IPR029057">
    <property type="entry name" value="PRTase-like"/>
</dbReference>
<dbReference type="RefSeq" id="WP_182080659.1">
    <property type="nucleotide sequence ID" value="NZ_NWUS01000001.1"/>
</dbReference>
<dbReference type="Pfam" id="PF00156">
    <property type="entry name" value="Pribosyltran"/>
    <property type="match status" value="1"/>
</dbReference>
<protein>
    <submittedName>
        <fullName evidence="4">Amidophosphoribosyltransferase</fullName>
    </submittedName>
</protein>
<dbReference type="Proteomes" id="UP001516390">
    <property type="component" value="Unassembled WGS sequence"/>
</dbReference>
<feature type="domain" description="Double zinc ribbon" evidence="3">
    <location>
        <begin position="14"/>
        <end position="75"/>
    </location>
</feature>
<comment type="similarity">
    <text evidence="1">Belongs to the ComF/GntX family.</text>
</comment>
<dbReference type="PANTHER" id="PTHR47505:SF1">
    <property type="entry name" value="DNA UTILIZATION PROTEIN YHGH"/>
    <property type="match status" value="1"/>
</dbReference>
<dbReference type="InterPro" id="IPR000836">
    <property type="entry name" value="PRTase_dom"/>
</dbReference>
<dbReference type="Gene3D" id="3.40.50.2020">
    <property type="match status" value="1"/>
</dbReference>
<dbReference type="EMBL" id="NWUS01000001">
    <property type="protein sequence ID" value="MBA5724824.1"/>
    <property type="molecule type" value="Genomic_DNA"/>
</dbReference>
<proteinExistence type="inferred from homology"/>
<evidence type="ECO:0000313" key="5">
    <source>
        <dbReference type="Proteomes" id="UP001516390"/>
    </source>
</evidence>
<dbReference type="SUPFAM" id="SSF53271">
    <property type="entry name" value="PRTase-like"/>
    <property type="match status" value="1"/>
</dbReference>
<dbReference type="CDD" id="cd06223">
    <property type="entry name" value="PRTases_typeI"/>
    <property type="match status" value="1"/>
</dbReference>
<gene>
    <name evidence="4" type="ORF">CPA57_00820</name>
</gene>
<keyword evidence="5" id="KW-1185">Reference proteome</keyword>
<comment type="caution">
    <text evidence="4">The sequence shown here is derived from an EMBL/GenBank/DDBJ whole genome shotgun (WGS) entry which is preliminary data.</text>
</comment>
<evidence type="ECO:0000259" key="3">
    <source>
        <dbReference type="Pfam" id="PF18912"/>
    </source>
</evidence>
<organism evidence="4 5">
    <name type="scientific">Bombella favorum</name>
    <dbReference type="NCBI Taxonomy" id="2039164"/>
    <lineage>
        <taxon>Bacteria</taxon>
        <taxon>Pseudomonadati</taxon>
        <taxon>Pseudomonadota</taxon>
        <taxon>Alphaproteobacteria</taxon>
        <taxon>Acetobacterales</taxon>
        <taxon>Acetobacteraceae</taxon>
        <taxon>Bombella</taxon>
    </lineage>
</organism>
<evidence type="ECO:0000256" key="1">
    <source>
        <dbReference type="ARBA" id="ARBA00008007"/>
    </source>
</evidence>
<evidence type="ECO:0000259" key="2">
    <source>
        <dbReference type="Pfam" id="PF00156"/>
    </source>
</evidence>
<reference evidence="4 5" key="1">
    <citation type="submission" date="2017-09" db="EMBL/GenBank/DDBJ databases">
        <authorList>
            <person name="Jakob F."/>
        </authorList>
    </citation>
    <scope>NUCLEOTIDE SEQUENCE [LARGE SCALE GENOMIC DNA]</scope>
    <source>
        <strain evidence="4 5">TMW 2.1880</strain>
    </source>
</reference>
<dbReference type="InterPro" id="IPR044005">
    <property type="entry name" value="DZR_2"/>
</dbReference>
<feature type="domain" description="Phosphoribosyltransferase" evidence="2">
    <location>
        <begin position="180"/>
        <end position="245"/>
    </location>
</feature>
<evidence type="ECO:0000313" key="4">
    <source>
        <dbReference type="EMBL" id="MBA5724824.1"/>
    </source>
</evidence>